<comment type="caution">
    <text evidence="7">The sequence shown here is derived from an EMBL/GenBank/DDBJ whole genome shotgun (WGS) entry which is preliminary data.</text>
</comment>
<sequence length="262" mass="26271">MESLLIYLLTGAVAGLLAGLFGIGGGMVMVPALAFVLPGQGVPPEVTLQVAVATSLAVISATSVSSMLSHQKHGAVVWPVFRWMALGLVAGSVGGAFVADQLASRTLALIVGCGALAVAAQMFFDLKPKAAAPLPGAAGLSAAGGIIGLLSALVGIGGGSLTVPFLSWRSVDIRKAVGTSAACGVPIAWAGALGFILSGWDRSDLPSPHLGYVSLHGFMGLAVASVLLAPLGARLAHRLPPRQLKRGFALLLTGVGLKMLIG</sequence>
<dbReference type="AlphaFoldDB" id="A0A2S5TEM9"/>
<proteinExistence type="inferred from homology"/>
<evidence type="ECO:0000313" key="7">
    <source>
        <dbReference type="EMBL" id="PPE73440.1"/>
    </source>
</evidence>
<feature type="transmembrane region" description="Helical" evidence="6">
    <location>
        <begin position="212"/>
        <end position="232"/>
    </location>
</feature>
<keyword evidence="8" id="KW-1185">Reference proteome</keyword>
<dbReference type="PANTHER" id="PTHR43483:SF3">
    <property type="entry name" value="MEMBRANE TRANSPORTER PROTEIN HI_0806-RELATED"/>
    <property type="match status" value="1"/>
</dbReference>
<evidence type="ECO:0000256" key="5">
    <source>
        <dbReference type="ARBA" id="ARBA00023136"/>
    </source>
</evidence>
<protein>
    <recommendedName>
        <fullName evidence="6">Probable membrane transporter protein</fullName>
    </recommendedName>
</protein>
<keyword evidence="6" id="KW-1003">Cell membrane</keyword>
<feature type="transmembrane region" description="Helical" evidence="6">
    <location>
        <begin position="178"/>
        <end position="200"/>
    </location>
</feature>
<feature type="transmembrane region" description="Helical" evidence="6">
    <location>
        <begin position="144"/>
        <end position="166"/>
    </location>
</feature>
<gene>
    <name evidence="7" type="ORF">C3942_14335</name>
</gene>
<name>A0A2S5TEM9_9GAMM</name>
<feature type="transmembrane region" description="Helical" evidence="6">
    <location>
        <begin position="6"/>
        <end position="36"/>
    </location>
</feature>
<feature type="transmembrane region" description="Helical" evidence="6">
    <location>
        <begin position="106"/>
        <end position="124"/>
    </location>
</feature>
<dbReference type="OrthoDB" id="457670at2"/>
<accession>A0A2S5TEM9</accession>
<evidence type="ECO:0000313" key="8">
    <source>
        <dbReference type="Proteomes" id="UP000238220"/>
    </source>
</evidence>
<evidence type="ECO:0000256" key="2">
    <source>
        <dbReference type="ARBA" id="ARBA00009142"/>
    </source>
</evidence>
<evidence type="ECO:0000256" key="6">
    <source>
        <dbReference type="RuleBase" id="RU363041"/>
    </source>
</evidence>
<dbReference type="InterPro" id="IPR002781">
    <property type="entry name" value="TM_pro_TauE-like"/>
</dbReference>
<keyword evidence="3 6" id="KW-0812">Transmembrane</keyword>
<dbReference type="EMBL" id="PSNW01000007">
    <property type="protein sequence ID" value="PPE73440.1"/>
    <property type="molecule type" value="Genomic_DNA"/>
</dbReference>
<dbReference type="Pfam" id="PF01925">
    <property type="entry name" value="TauE"/>
    <property type="match status" value="1"/>
</dbReference>
<dbReference type="Proteomes" id="UP000238220">
    <property type="component" value="Unassembled WGS sequence"/>
</dbReference>
<keyword evidence="5 6" id="KW-0472">Membrane</keyword>
<organism evidence="7 8">
    <name type="scientific">Solimonas fluminis</name>
    <dbReference type="NCBI Taxonomy" id="2086571"/>
    <lineage>
        <taxon>Bacteria</taxon>
        <taxon>Pseudomonadati</taxon>
        <taxon>Pseudomonadota</taxon>
        <taxon>Gammaproteobacteria</taxon>
        <taxon>Nevskiales</taxon>
        <taxon>Nevskiaceae</taxon>
        <taxon>Solimonas</taxon>
    </lineage>
</organism>
<comment type="subcellular location">
    <subcellularLocation>
        <location evidence="6">Cell membrane</location>
        <topology evidence="6">Multi-pass membrane protein</topology>
    </subcellularLocation>
    <subcellularLocation>
        <location evidence="1">Membrane</location>
        <topology evidence="1">Multi-pass membrane protein</topology>
    </subcellularLocation>
</comment>
<comment type="similarity">
    <text evidence="2 6">Belongs to the 4-toluene sulfonate uptake permease (TSUP) (TC 2.A.102) family.</text>
</comment>
<feature type="transmembrane region" description="Helical" evidence="6">
    <location>
        <begin position="80"/>
        <end position="99"/>
    </location>
</feature>
<dbReference type="PANTHER" id="PTHR43483">
    <property type="entry name" value="MEMBRANE TRANSPORTER PROTEIN HI_0806-RELATED"/>
    <property type="match status" value="1"/>
</dbReference>
<evidence type="ECO:0000256" key="4">
    <source>
        <dbReference type="ARBA" id="ARBA00022989"/>
    </source>
</evidence>
<reference evidence="7 8" key="1">
    <citation type="submission" date="2018-02" db="EMBL/GenBank/DDBJ databases">
        <title>Genome sequencing of Solimonas sp. HR-BB.</title>
        <authorList>
            <person name="Lee Y."/>
            <person name="Jeon C.O."/>
        </authorList>
    </citation>
    <scope>NUCLEOTIDE SEQUENCE [LARGE SCALE GENOMIC DNA]</scope>
    <source>
        <strain evidence="7 8">HR-BB</strain>
    </source>
</reference>
<dbReference type="GO" id="GO:0005886">
    <property type="term" value="C:plasma membrane"/>
    <property type="evidence" value="ECO:0007669"/>
    <property type="project" value="UniProtKB-SubCell"/>
</dbReference>
<keyword evidence="4 6" id="KW-1133">Transmembrane helix</keyword>
<dbReference type="RefSeq" id="WP_104231036.1">
    <property type="nucleotide sequence ID" value="NZ_PSNW01000007.1"/>
</dbReference>
<evidence type="ECO:0000256" key="3">
    <source>
        <dbReference type="ARBA" id="ARBA00022692"/>
    </source>
</evidence>
<evidence type="ECO:0000256" key="1">
    <source>
        <dbReference type="ARBA" id="ARBA00004141"/>
    </source>
</evidence>